<comment type="similarity">
    <text evidence="2">Belongs to the glycosyl hydrolase 20 family.</text>
</comment>
<evidence type="ECO:0000256" key="3">
    <source>
        <dbReference type="ARBA" id="ARBA00012663"/>
    </source>
</evidence>
<dbReference type="GO" id="GO:0004563">
    <property type="term" value="F:beta-N-acetylhexosaminidase activity"/>
    <property type="evidence" value="ECO:0007669"/>
    <property type="project" value="UniProtKB-EC"/>
</dbReference>
<feature type="active site" description="Proton donor" evidence="6">
    <location>
        <position position="238"/>
    </location>
</feature>
<keyword evidence="5" id="KW-0326">Glycosidase</keyword>
<dbReference type="KEGG" id="mbet:N8K70_04815"/>
<comment type="catalytic activity">
    <reaction evidence="1">
        <text>Hydrolysis of terminal non-reducing N-acetyl-D-hexosamine residues in N-acetyl-beta-D-hexosaminides.</text>
        <dbReference type="EC" id="3.2.1.52"/>
    </reaction>
</comment>
<dbReference type="PANTHER" id="PTHR22600:SF57">
    <property type="entry name" value="BETA-N-ACETYLHEXOSAMINIDASE"/>
    <property type="match status" value="1"/>
</dbReference>
<dbReference type="InterPro" id="IPR025705">
    <property type="entry name" value="Beta_hexosaminidase_sua/sub"/>
</dbReference>
<evidence type="ECO:0000256" key="6">
    <source>
        <dbReference type="PIRSR" id="PIRSR625705-1"/>
    </source>
</evidence>
<dbReference type="AlphaFoldDB" id="A0AA97FJP3"/>
<sequence>MSTPSLFPAPRSLTPIDAAPPAADEAVRVRHDPELPPQGYRLRYAAGAVALDYADAAGLRYAQQTLDQLRGLPAAEQTAAEIEDWPDFGRRGFMLDVSRDRVPTRASLARLVEVLSLARINQFELYLEHAFAYSGHEAVWRDASPLTPEDVRWLDDLCASRGIELVANQNTFGHWERWLAHDAYRDRGEIAEPVEIGDQLRPPSTLAPTADNAAFVTGLVEELTSHLRSRRVNVGADETWELGLGASRERAEREGLGTVYVEYLAQVISPWLDRGYSVEFWADILANHPEVASRVPAGAIPIVWQYDSPSLMRASVERMPEAERRRLLAHGVDVAALTAGFVDRARPLIDSGTSFWVAPGTSTWLSLVGRLDNAVENLEDAAAVGLEHGSGGYLITAWGDHGMYDPPVMSYGPIVYGAAVSWGLEANRGLDLSEVLNTRVFADETGLIGEVLTAVGGVAAQLDVPMFNASPLFRVLLDAEGFPAEQHPAPDALQAARTTLREALDDLHAARPASPDAAAVRTEIRQAVHLALFAVDLLADGILAREPAASDRVAAGLLLDRLDALLDAQREAWLLSSRHGGLDDSIARLAPLRRSLAERAAHTG</sequence>
<dbReference type="PANTHER" id="PTHR22600">
    <property type="entry name" value="BETA-HEXOSAMINIDASE"/>
    <property type="match status" value="1"/>
</dbReference>
<dbReference type="Pfam" id="PF02838">
    <property type="entry name" value="Glyco_hydro_20b"/>
    <property type="match status" value="1"/>
</dbReference>
<dbReference type="GO" id="GO:0005975">
    <property type="term" value="P:carbohydrate metabolic process"/>
    <property type="evidence" value="ECO:0007669"/>
    <property type="project" value="InterPro"/>
</dbReference>
<gene>
    <name evidence="10" type="ORF">N8K70_04815</name>
</gene>
<dbReference type="SUPFAM" id="SSF55545">
    <property type="entry name" value="beta-N-acetylhexosaminidase-like domain"/>
    <property type="match status" value="1"/>
</dbReference>
<protein>
    <recommendedName>
        <fullName evidence="3">beta-N-acetylhexosaminidase</fullName>
        <ecNumber evidence="3">3.2.1.52</ecNumber>
    </recommendedName>
</protein>
<dbReference type="SUPFAM" id="SSF51445">
    <property type="entry name" value="(Trans)glycosidases"/>
    <property type="match status" value="1"/>
</dbReference>
<dbReference type="EC" id="3.2.1.52" evidence="3"/>
<dbReference type="Gene3D" id="3.20.20.80">
    <property type="entry name" value="Glycosidases"/>
    <property type="match status" value="1"/>
</dbReference>
<evidence type="ECO:0000256" key="7">
    <source>
        <dbReference type="SAM" id="MobiDB-lite"/>
    </source>
</evidence>
<evidence type="ECO:0000313" key="11">
    <source>
        <dbReference type="Proteomes" id="UP001305498"/>
    </source>
</evidence>
<evidence type="ECO:0000256" key="4">
    <source>
        <dbReference type="ARBA" id="ARBA00022801"/>
    </source>
</evidence>
<proteinExistence type="inferred from homology"/>
<dbReference type="InterPro" id="IPR017853">
    <property type="entry name" value="GH"/>
</dbReference>
<dbReference type="InterPro" id="IPR015883">
    <property type="entry name" value="Glyco_hydro_20_cat"/>
</dbReference>
<feature type="region of interest" description="Disordered" evidence="7">
    <location>
        <begin position="1"/>
        <end position="24"/>
    </location>
</feature>
<evidence type="ECO:0000256" key="1">
    <source>
        <dbReference type="ARBA" id="ARBA00001231"/>
    </source>
</evidence>
<dbReference type="Proteomes" id="UP001305498">
    <property type="component" value="Chromosome"/>
</dbReference>
<dbReference type="EMBL" id="CP118157">
    <property type="protein sequence ID" value="WOF24004.1"/>
    <property type="molecule type" value="Genomic_DNA"/>
</dbReference>
<dbReference type="Gene3D" id="3.30.379.10">
    <property type="entry name" value="Chitobiase/beta-hexosaminidase domain 2-like"/>
    <property type="match status" value="1"/>
</dbReference>
<organism evidence="10 11">
    <name type="scientific">Microbacterium betulae</name>
    <dbReference type="NCBI Taxonomy" id="2981139"/>
    <lineage>
        <taxon>Bacteria</taxon>
        <taxon>Bacillati</taxon>
        <taxon>Actinomycetota</taxon>
        <taxon>Actinomycetes</taxon>
        <taxon>Micrococcales</taxon>
        <taxon>Microbacteriaceae</taxon>
        <taxon>Microbacterium</taxon>
    </lineage>
</organism>
<dbReference type="RefSeq" id="WP_317140477.1">
    <property type="nucleotide sequence ID" value="NZ_CP118157.1"/>
</dbReference>
<dbReference type="PRINTS" id="PR00738">
    <property type="entry name" value="GLHYDRLASE20"/>
</dbReference>
<keyword evidence="4" id="KW-0378">Hydrolase</keyword>
<evidence type="ECO:0000256" key="5">
    <source>
        <dbReference type="ARBA" id="ARBA00023295"/>
    </source>
</evidence>
<dbReference type="GO" id="GO:0016020">
    <property type="term" value="C:membrane"/>
    <property type="evidence" value="ECO:0007669"/>
    <property type="project" value="TreeGrafter"/>
</dbReference>
<dbReference type="GO" id="GO:0030203">
    <property type="term" value="P:glycosaminoglycan metabolic process"/>
    <property type="evidence" value="ECO:0007669"/>
    <property type="project" value="TreeGrafter"/>
</dbReference>
<dbReference type="InterPro" id="IPR015882">
    <property type="entry name" value="HEX_bac_N"/>
</dbReference>
<name>A0AA97FJP3_9MICO</name>
<feature type="domain" description="Glycoside hydrolase family 20 catalytic" evidence="8">
    <location>
        <begin position="89"/>
        <end position="312"/>
    </location>
</feature>
<dbReference type="InterPro" id="IPR029018">
    <property type="entry name" value="Hex-like_dom2"/>
</dbReference>
<dbReference type="Pfam" id="PF00728">
    <property type="entry name" value="Glyco_hydro_20"/>
    <property type="match status" value="1"/>
</dbReference>
<keyword evidence="11" id="KW-1185">Reference proteome</keyword>
<evidence type="ECO:0000259" key="8">
    <source>
        <dbReference type="Pfam" id="PF00728"/>
    </source>
</evidence>
<reference evidence="10 11" key="1">
    <citation type="submission" date="2023-02" db="EMBL/GenBank/DDBJ databases">
        <title>Microbacterium betulae sp. nov., isolated from birch wood.</title>
        <authorList>
            <person name="Pasciak M."/>
            <person name="Pawlik K.J."/>
            <person name="Martynowski D."/>
            <person name="Laczmanski L."/>
            <person name="Ciekot J."/>
            <person name="Szponar B."/>
            <person name="Wojcik-Fatla A."/>
            <person name="Mackiewicz B."/>
            <person name="Farian E."/>
            <person name="Cholewa G."/>
            <person name="Cholewa A."/>
            <person name="Dutkiewicz J."/>
        </authorList>
    </citation>
    <scope>NUCLEOTIDE SEQUENCE [LARGE SCALE GENOMIC DNA]</scope>
    <source>
        <strain evidence="10 11">AB</strain>
    </source>
</reference>
<feature type="domain" description="Beta-hexosaminidase bacterial type N-terminal" evidence="9">
    <location>
        <begin position="21"/>
        <end position="85"/>
    </location>
</feature>
<evidence type="ECO:0000256" key="2">
    <source>
        <dbReference type="ARBA" id="ARBA00006285"/>
    </source>
</evidence>
<evidence type="ECO:0000313" key="10">
    <source>
        <dbReference type="EMBL" id="WOF24004.1"/>
    </source>
</evidence>
<accession>A0AA97FJP3</accession>
<evidence type="ECO:0000259" key="9">
    <source>
        <dbReference type="Pfam" id="PF02838"/>
    </source>
</evidence>